<protein>
    <submittedName>
        <fullName evidence="2">Uncharacterized protein</fullName>
    </submittedName>
</protein>
<evidence type="ECO:0000313" key="3">
    <source>
        <dbReference type="Proteomes" id="UP001436870"/>
    </source>
</evidence>
<sequence>MDKKKLLYWVGGGLVLILIWLWFRNRPAAQVSSNWEGPPYMTYNQPQAGSVTLPVAGYTSPSLTLPNRNRSCGCNPAVSAAMAQGADLASKLTESISSQLNNYAESLNDYLASQAGV</sequence>
<dbReference type="Proteomes" id="UP001436870">
    <property type="component" value="Segment"/>
</dbReference>
<organism evidence="2 3">
    <name type="scientific">Salmonella phage PKJ.Vi.20.4</name>
    <dbReference type="NCBI Taxonomy" id="3135608"/>
    <lineage>
        <taxon>Viruses</taxon>
        <taxon>Varidnaviria</taxon>
        <taxon>Bamfordvirae</taxon>
        <taxon>Preplasmiviricota</taxon>
        <taxon>Prepoliviricotina</taxon>
        <taxon>Tectiliviricetes</taxon>
        <taxon>Kalamavirales</taxon>
        <taxon>Tectiviridae</taxon>
        <taxon>Alphatectivirus</taxon>
    </lineage>
</organism>
<keyword evidence="1" id="KW-0472">Membrane</keyword>
<evidence type="ECO:0000256" key="1">
    <source>
        <dbReference type="SAM" id="Phobius"/>
    </source>
</evidence>
<name>A0AAX4M2X4_9VIRU</name>
<accession>A0AAX4M2X4</accession>
<dbReference type="EMBL" id="PP495483">
    <property type="protein sequence ID" value="WYA79334.1"/>
    <property type="molecule type" value="Genomic_DNA"/>
</dbReference>
<dbReference type="Pfam" id="PF09301">
    <property type="entry name" value="DUF1970"/>
    <property type="match status" value="1"/>
</dbReference>
<evidence type="ECO:0000313" key="2">
    <source>
        <dbReference type="EMBL" id="WYA79334.1"/>
    </source>
</evidence>
<reference evidence="2" key="1">
    <citation type="submission" date="2024-03" db="EMBL/GenBank/DDBJ databases">
        <title>Characterization and abundance of plasmid-dependent Alphatectivirus phages.</title>
        <authorList>
            <person name="Parra B."/>
            <person name="Lutz V.T."/>
            <person name="Brondsted L."/>
            <person name="Carmona J.L."/>
            <person name="Palomo A."/>
            <person name="Nesme J."/>
            <person name="Le V.V.H."/>
            <person name="Smets B.F."/>
            <person name="Dechesne A."/>
        </authorList>
    </citation>
    <scope>NUCLEOTIDE SEQUENCE</scope>
</reference>
<keyword evidence="1" id="KW-1133">Transmembrane helix</keyword>
<proteinExistence type="predicted"/>
<feature type="transmembrane region" description="Helical" evidence="1">
    <location>
        <begin position="6"/>
        <end position="23"/>
    </location>
</feature>
<keyword evidence="1" id="KW-0812">Transmembrane</keyword>